<name>A0A131Z273_RHIAP</name>
<organism evidence="1">
    <name type="scientific">Rhipicephalus appendiculatus</name>
    <name type="common">Brown ear tick</name>
    <dbReference type="NCBI Taxonomy" id="34631"/>
    <lineage>
        <taxon>Eukaryota</taxon>
        <taxon>Metazoa</taxon>
        <taxon>Ecdysozoa</taxon>
        <taxon>Arthropoda</taxon>
        <taxon>Chelicerata</taxon>
        <taxon>Arachnida</taxon>
        <taxon>Acari</taxon>
        <taxon>Parasitiformes</taxon>
        <taxon>Ixodida</taxon>
        <taxon>Ixodoidea</taxon>
        <taxon>Ixodidae</taxon>
        <taxon>Rhipicephalinae</taxon>
        <taxon>Rhipicephalus</taxon>
        <taxon>Rhipicephalus</taxon>
    </lineage>
</organism>
<evidence type="ECO:0008006" key="2">
    <source>
        <dbReference type="Google" id="ProtNLM"/>
    </source>
</evidence>
<dbReference type="EMBL" id="GEDV01003529">
    <property type="protein sequence ID" value="JAP85028.1"/>
    <property type="molecule type" value="Transcribed_RNA"/>
</dbReference>
<dbReference type="AlphaFoldDB" id="A0A131Z273"/>
<proteinExistence type="predicted"/>
<reference evidence="1" key="1">
    <citation type="journal article" date="2016" name="Ticks Tick Borne Dis.">
        <title>De novo assembly and annotation of the salivary gland transcriptome of Rhipicephalus appendiculatus male and female ticks during blood feeding.</title>
        <authorList>
            <person name="de Castro M.H."/>
            <person name="de Klerk D."/>
            <person name="Pienaar R."/>
            <person name="Latif A.A."/>
            <person name="Rees D.J."/>
            <person name="Mans B.J."/>
        </authorList>
    </citation>
    <scope>NUCLEOTIDE SEQUENCE</scope>
    <source>
        <tissue evidence="1">Salivary glands</tissue>
    </source>
</reference>
<evidence type="ECO:0000313" key="1">
    <source>
        <dbReference type="EMBL" id="JAP85028.1"/>
    </source>
</evidence>
<sequence length="166" mass="18036">MEVAMSPAFERLMPSSAASRVSSAEESSSWRRPDAGEVLSGALDLVGNVPGGSRRVFVRVYRTSREHFAVLLPLRALASACKPLASLNLRTCAILQTSHDEFRVSPRPLEGATLCFKSPPGSPPVAHWIAALQEQRHQRGRCPGSPLLAVHKMPALLEEDNMQPVC</sequence>
<accession>A0A131Z273</accession>
<protein>
    <recommendedName>
        <fullName evidence="2">PH domain-containing protein</fullName>
    </recommendedName>
</protein>